<feature type="signal peptide" evidence="1">
    <location>
        <begin position="1"/>
        <end position="20"/>
    </location>
</feature>
<accession>A0ABW4Z8N9</accession>
<organism evidence="2 3">
    <name type="scientific">Rubritalea tangerina</name>
    <dbReference type="NCBI Taxonomy" id="430798"/>
    <lineage>
        <taxon>Bacteria</taxon>
        <taxon>Pseudomonadati</taxon>
        <taxon>Verrucomicrobiota</taxon>
        <taxon>Verrucomicrobiia</taxon>
        <taxon>Verrucomicrobiales</taxon>
        <taxon>Rubritaleaceae</taxon>
        <taxon>Rubritalea</taxon>
    </lineage>
</organism>
<dbReference type="RefSeq" id="WP_377090493.1">
    <property type="nucleotide sequence ID" value="NZ_JBHSJL010000014.1"/>
</dbReference>
<protein>
    <recommendedName>
        <fullName evidence="4">DUF1795 domain-containing protein</fullName>
    </recommendedName>
</protein>
<feature type="chain" id="PRO_5045458442" description="DUF1795 domain-containing protein" evidence="1">
    <location>
        <begin position="21"/>
        <end position="189"/>
    </location>
</feature>
<sequence>MKALLYTLTSALIISASVNAAVIPEGTGIIYGKDHVFSLKAPKKWMLDNESAAKQGVHAVFYKQGGSWENSTTVAYARARPIDSEVKSIEDAVKYLIKDFKQNGNPNYAGKKVKTLKSESGNKGTIYHFSGDQWGNYEAVCYFKENKTINMIILTGRNKKDFESSLKAFESLCKSYLFIGEELKQTNKN</sequence>
<gene>
    <name evidence="2" type="ORF">ACFSW8_05255</name>
</gene>
<evidence type="ECO:0000313" key="3">
    <source>
        <dbReference type="Proteomes" id="UP001597389"/>
    </source>
</evidence>
<reference evidence="3" key="1">
    <citation type="journal article" date="2019" name="Int. J. Syst. Evol. Microbiol.">
        <title>The Global Catalogue of Microorganisms (GCM) 10K type strain sequencing project: providing services to taxonomists for standard genome sequencing and annotation.</title>
        <authorList>
            <consortium name="The Broad Institute Genomics Platform"/>
            <consortium name="The Broad Institute Genome Sequencing Center for Infectious Disease"/>
            <person name="Wu L."/>
            <person name="Ma J."/>
        </authorList>
    </citation>
    <scope>NUCLEOTIDE SEQUENCE [LARGE SCALE GENOMIC DNA]</scope>
    <source>
        <strain evidence="3">CCUG 57942</strain>
    </source>
</reference>
<comment type="caution">
    <text evidence="2">The sequence shown here is derived from an EMBL/GenBank/DDBJ whole genome shotgun (WGS) entry which is preliminary data.</text>
</comment>
<proteinExistence type="predicted"/>
<evidence type="ECO:0000313" key="2">
    <source>
        <dbReference type="EMBL" id="MFD2158298.1"/>
    </source>
</evidence>
<dbReference type="EMBL" id="JBHUJB010000021">
    <property type="protein sequence ID" value="MFD2158298.1"/>
    <property type="molecule type" value="Genomic_DNA"/>
</dbReference>
<evidence type="ECO:0008006" key="4">
    <source>
        <dbReference type="Google" id="ProtNLM"/>
    </source>
</evidence>
<keyword evidence="1" id="KW-0732">Signal</keyword>
<evidence type="ECO:0000256" key="1">
    <source>
        <dbReference type="SAM" id="SignalP"/>
    </source>
</evidence>
<name>A0ABW4Z8N9_9BACT</name>
<keyword evidence="3" id="KW-1185">Reference proteome</keyword>
<dbReference type="Proteomes" id="UP001597389">
    <property type="component" value="Unassembled WGS sequence"/>
</dbReference>